<feature type="region of interest" description="Disordered" evidence="1">
    <location>
        <begin position="897"/>
        <end position="969"/>
    </location>
</feature>
<reference evidence="2" key="1">
    <citation type="submission" date="2021-02" db="EMBL/GenBank/DDBJ databases">
        <authorList>
            <person name="Nowell W R."/>
        </authorList>
    </citation>
    <scope>NUCLEOTIDE SEQUENCE</scope>
</reference>
<feature type="compositionally biased region" description="Polar residues" evidence="1">
    <location>
        <begin position="468"/>
        <end position="520"/>
    </location>
</feature>
<feature type="compositionally biased region" description="Polar residues" evidence="1">
    <location>
        <begin position="183"/>
        <end position="197"/>
    </location>
</feature>
<dbReference type="Proteomes" id="UP000663824">
    <property type="component" value="Unassembled WGS sequence"/>
</dbReference>
<feature type="compositionally biased region" description="Basic and acidic residues" evidence="1">
    <location>
        <begin position="524"/>
        <end position="534"/>
    </location>
</feature>
<feature type="compositionally biased region" description="Low complexity" evidence="1">
    <location>
        <begin position="90"/>
        <end position="109"/>
    </location>
</feature>
<feature type="region of interest" description="Disordered" evidence="1">
    <location>
        <begin position="999"/>
        <end position="1022"/>
    </location>
</feature>
<feature type="compositionally biased region" description="Low complexity" evidence="1">
    <location>
        <begin position="270"/>
        <end position="287"/>
    </location>
</feature>
<protein>
    <submittedName>
        <fullName evidence="2">Uncharacterized protein</fullName>
    </submittedName>
</protein>
<evidence type="ECO:0000313" key="3">
    <source>
        <dbReference type="Proteomes" id="UP000663824"/>
    </source>
</evidence>
<organism evidence="2 3">
    <name type="scientific">Rotaria magnacalcarata</name>
    <dbReference type="NCBI Taxonomy" id="392030"/>
    <lineage>
        <taxon>Eukaryota</taxon>
        <taxon>Metazoa</taxon>
        <taxon>Spiralia</taxon>
        <taxon>Gnathifera</taxon>
        <taxon>Rotifera</taxon>
        <taxon>Eurotatoria</taxon>
        <taxon>Bdelloidea</taxon>
        <taxon>Philodinida</taxon>
        <taxon>Philodinidae</taxon>
        <taxon>Rotaria</taxon>
    </lineage>
</organism>
<feature type="region of interest" description="Disordered" evidence="1">
    <location>
        <begin position="466"/>
        <end position="558"/>
    </location>
</feature>
<feature type="compositionally biased region" description="Polar residues" evidence="1">
    <location>
        <begin position="897"/>
        <end position="911"/>
    </location>
</feature>
<feature type="compositionally biased region" description="Low complexity" evidence="1">
    <location>
        <begin position="1"/>
        <end position="17"/>
    </location>
</feature>
<feature type="region of interest" description="Disordered" evidence="1">
    <location>
        <begin position="1"/>
        <end position="109"/>
    </location>
</feature>
<feature type="region of interest" description="Disordered" evidence="1">
    <location>
        <begin position="178"/>
        <end position="315"/>
    </location>
</feature>
<feature type="region of interest" description="Disordered" evidence="1">
    <location>
        <begin position="839"/>
        <end position="879"/>
    </location>
</feature>
<feature type="compositionally biased region" description="Polar residues" evidence="1">
    <location>
        <begin position="1009"/>
        <end position="1022"/>
    </location>
</feature>
<feature type="compositionally biased region" description="Low complexity" evidence="1">
    <location>
        <begin position="716"/>
        <end position="736"/>
    </location>
</feature>
<proteinExistence type="predicted"/>
<feature type="compositionally biased region" description="Polar residues" evidence="1">
    <location>
        <begin position="841"/>
        <end position="854"/>
    </location>
</feature>
<feature type="compositionally biased region" description="Polar residues" evidence="1">
    <location>
        <begin position="288"/>
        <end position="315"/>
    </location>
</feature>
<feature type="compositionally biased region" description="Low complexity" evidence="1">
    <location>
        <begin position="47"/>
        <end position="76"/>
    </location>
</feature>
<feature type="compositionally biased region" description="Polar residues" evidence="1">
    <location>
        <begin position="209"/>
        <end position="269"/>
    </location>
</feature>
<evidence type="ECO:0000313" key="2">
    <source>
        <dbReference type="EMBL" id="CAF2099983.1"/>
    </source>
</evidence>
<feature type="compositionally biased region" description="Polar residues" evidence="1">
    <location>
        <begin position="1045"/>
        <end position="1069"/>
    </location>
</feature>
<sequence length="1104" mass="118857">MSNESHPSPTGSSSSSLFGGGGSNIAGVSGHSPYPSPSKPTWAQILNSNPNTQSNTSTSTTTVTAHNAATTSTSGNNSGGAIGNPPSSPSPSSQQSTTLTSAGGAGDAQMAGASNIISTTRSISSSQVKSSNSGAFNFPGTRSDFKQNFYDQQQQSQMNWPLNFNQTSSWMIDDDTQRHTKLAGSSSQQSVDSNRNTPGGGDGFDRLESSSPTSDWGKPVTNNSAANGWSNFQQQQTVNNPSRSNAVGNSNTSSNQWPEMNNFYGPNSSNNIPFNLPQNNNDNLNNNSASSTWQDPSFASSTWQDPSLSGNANDTLTMTTGSINSSVINKHKSSSSSSIAASLSGALKSAIALGGANADLLGRDSDSTIVYVPQPKLVEQLGWDEPDIKVNKRPNFDDGTSIWGDPIDLVSMQVKKWTNGTKAALTNSTNTISQQPPAIVQKNVPTNMQTSNSTITNSQMVLNDENWPKQQSPTLPQQSISQWNDASSAVEQATSSSTAQPTNYRTQQSAPSNWNAQPHQSGHHGSDDWFRDGVVDTSDWGLQGSQNKVPFDPHEGQVDTSSWGIQGGAGGGMGGPLGMPPMNRRFMNDYDPNENTHDPHGMHRMGGYENQSMGDMYRQGSDLKNPIMGLGGLLPSSGNAPPHHMLPPNQLPFAPRPGPLYQPNSIPRPMNPNSIPTQSGAIMGTGSLISPKLSTTSPVPNQAPYVPLAAKQNSMPTQQSQTPTSQQQQQQPGTGPVNSSAVHAQIMQQFRLAVQAGLISQDLLNTKLPPYMLQLLQKLFELQQKYQSLSIQLSDFSKHKQRFPITFFQTEYERLSKAITQKKQEMLLVQKQIQDAHAKLAQQQSGAPTPTHMMSNGPGALNQPPSGVSSTQSQDQLAERMQHSLNVDQSRLHQWTKQQTLTRGAQSSSSMFGPPGLTQKDWQTSGNNPNENWENNQTNDSNNNNNNNNNNQLGNMDPHSRNNQGSSAFGDALSEFVDDADGPPPFIPGQLWNWKASLPNVEDDPHVTPGSSTMGPKGPSSSMGNLNVGGAESAFSNPQLLHQMHRQQANRSQWQPSLHDQQGFQSSMNDWGKPHQYRGTSKLPPSLNHPPPPHASFGGYRPYM</sequence>
<feature type="region of interest" description="Disordered" evidence="1">
    <location>
        <begin position="1045"/>
        <end position="1104"/>
    </location>
</feature>
<feature type="compositionally biased region" description="Low complexity" evidence="1">
    <location>
        <begin position="927"/>
        <end position="955"/>
    </location>
</feature>
<feature type="region of interest" description="Disordered" evidence="1">
    <location>
        <begin position="711"/>
        <end position="741"/>
    </location>
</feature>
<feature type="compositionally biased region" description="Polar residues" evidence="1">
    <location>
        <begin position="863"/>
        <end position="876"/>
    </location>
</feature>
<comment type="caution">
    <text evidence="2">The sequence shown here is derived from an EMBL/GenBank/DDBJ whole genome shotgun (WGS) entry which is preliminary data.</text>
</comment>
<gene>
    <name evidence="2" type="ORF">MBJ925_LOCUS22089</name>
</gene>
<dbReference type="AlphaFoldDB" id="A0A816TS08"/>
<name>A0A816TS08_9BILA</name>
<dbReference type="EMBL" id="CAJNRE010011267">
    <property type="protein sequence ID" value="CAF2099983.1"/>
    <property type="molecule type" value="Genomic_DNA"/>
</dbReference>
<accession>A0A816TS08</accession>
<evidence type="ECO:0000256" key="1">
    <source>
        <dbReference type="SAM" id="MobiDB-lite"/>
    </source>
</evidence>